<evidence type="ECO:0000313" key="4">
    <source>
        <dbReference type="EMBL" id="WZL69510.1"/>
    </source>
</evidence>
<evidence type="ECO:0000259" key="3">
    <source>
        <dbReference type="PROSITE" id="PS51371"/>
    </source>
</evidence>
<dbReference type="Proteomes" id="UP001486565">
    <property type="component" value="Chromosome"/>
</dbReference>
<dbReference type="InterPro" id="IPR046342">
    <property type="entry name" value="CBS_dom_sf"/>
</dbReference>
<gene>
    <name evidence="4" type="ORF">QBE51_12080</name>
</gene>
<proteinExistence type="predicted"/>
<feature type="domain" description="CBS" evidence="3">
    <location>
        <begin position="7"/>
        <end position="64"/>
    </location>
</feature>
<name>A0ABZ2Y3L5_9FIRM</name>
<dbReference type="InterPro" id="IPR051257">
    <property type="entry name" value="Diverse_CBS-Domain"/>
</dbReference>
<dbReference type="PROSITE" id="PS51371">
    <property type="entry name" value="CBS"/>
    <property type="match status" value="2"/>
</dbReference>
<dbReference type="InterPro" id="IPR000644">
    <property type="entry name" value="CBS_dom"/>
</dbReference>
<feature type="domain" description="CBS" evidence="3">
    <location>
        <begin position="72"/>
        <end position="125"/>
    </location>
</feature>
<sequence>MTIKDIMNDEVHMVMPQDTLEKTLSIMESKKLNGLPVVNEEKQLVGFIVKADIYRFLGVTGHYETCPVEWAMSKDVVTAMPEETVKEAAKRLRNHNIIGMPVMENGRVVGMISLENIVDLYISNN</sequence>
<dbReference type="Pfam" id="PF00571">
    <property type="entry name" value="CBS"/>
    <property type="match status" value="2"/>
</dbReference>
<evidence type="ECO:0000313" key="5">
    <source>
        <dbReference type="Proteomes" id="UP001486565"/>
    </source>
</evidence>
<dbReference type="Gene3D" id="3.10.580.10">
    <property type="entry name" value="CBS-domain"/>
    <property type="match status" value="1"/>
</dbReference>
<dbReference type="EMBL" id="CP121687">
    <property type="protein sequence ID" value="WZL69510.1"/>
    <property type="molecule type" value="Genomic_DNA"/>
</dbReference>
<keyword evidence="1 2" id="KW-0129">CBS domain</keyword>
<evidence type="ECO:0000256" key="2">
    <source>
        <dbReference type="PROSITE-ProRule" id="PRU00703"/>
    </source>
</evidence>
<dbReference type="SMART" id="SM00116">
    <property type="entry name" value="CBS"/>
    <property type="match status" value="2"/>
</dbReference>
<dbReference type="RefSeq" id="WP_341876505.1">
    <property type="nucleotide sequence ID" value="NZ_CP121687.1"/>
</dbReference>
<keyword evidence="5" id="KW-1185">Reference proteome</keyword>
<dbReference type="SUPFAM" id="SSF54631">
    <property type="entry name" value="CBS-domain pair"/>
    <property type="match status" value="1"/>
</dbReference>
<reference evidence="4 5" key="1">
    <citation type="submission" date="2023-03" db="EMBL/GenBank/DDBJ databases">
        <title>Novel Species.</title>
        <authorList>
            <person name="Ma S."/>
        </authorList>
    </citation>
    <scope>NUCLEOTIDE SEQUENCE [LARGE SCALE GENOMIC DNA]</scope>
    <source>
        <strain evidence="4 5">LIND6LT2</strain>
    </source>
</reference>
<dbReference type="PANTHER" id="PTHR43080">
    <property type="entry name" value="CBS DOMAIN-CONTAINING PROTEIN CBSX3, MITOCHONDRIAL"/>
    <property type="match status" value="1"/>
</dbReference>
<protein>
    <submittedName>
        <fullName evidence="4">CBS domain-containing protein</fullName>
    </submittedName>
</protein>
<organism evidence="4 5">
    <name type="scientific">Defluviitalea saccharophila</name>
    <dbReference type="NCBI Taxonomy" id="879970"/>
    <lineage>
        <taxon>Bacteria</taxon>
        <taxon>Bacillati</taxon>
        <taxon>Bacillota</taxon>
        <taxon>Clostridia</taxon>
        <taxon>Lachnospirales</taxon>
        <taxon>Defluviitaleaceae</taxon>
        <taxon>Defluviitalea</taxon>
    </lineage>
</organism>
<evidence type="ECO:0000256" key="1">
    <source>
        <dbReference type="ARBA" id="ARBA00023122"/>
    </source>
</evidence>
<accession>A0ABZ2Y3L5</accession>
<dbReference type="PANTHER" id="PTHR43080:SF2">
    <property type="entry name" value="CBS DOMAIN-CONTAINING PROTEIN"/>
    <property type="match status" value="1"/>
</dbReference>